<keyword evidence="1" id="KW-1133">Transmembrane helix</keyword>
<keyword evidence="1" id="KW-0812">Transmembrane</keyword>
<feature type="transmembrane region" description="Helical" evidence="1">
    <location>
        <begin position="940"/>
        <end position="959"/>
    </location>
</feature>
<evidence type="ECO:0000313" key="2">
    <source>
        <dbReference type="EMBL" id="MCR2805105.1"/>
    </source>
</evidence>
<dbReference type="Gene3D" id="3.30.70.1320">
    <property type="entry name" value="Multidrug efflux transporter AcrB pore domain like"/>
    <property type="match status" value="1"/>
</dbReference>
<keyword evidence="3" id="KW-1185">Reference proteome</keyword>
<dbReference type="PRINTS" id="PR00702">
    <property type="entry name" value="ACRIFLAVINRP"/>
</dbReference>
<name>A0A9X2MRM9_9BACL</name>
<dbReference type="Gene3D" id="3.30.70.1430">
    <property type="entry name" value="Multidrug efflux transporter AcrB pore domain"/>
    <property type="match status" value="2"/>
</dbReference>
<dbReference type="SUPFAM" id="SSF82714">
    <property type="entry name" value="Multidrug efflux transporter AcrB TolC docking domain, DN and DC subdomains"/>
    <property type="match status" value="2"/>
</dbReference>
<feature type="transmembrane region" description="Helical" evidence="1">
    <location>
        <begin position="971"/>
        <end position="994"/>
    </location>
</feature>
<dbReference type="Pfam" id="PF00873">
    <property type="entry name" value="ACR_tran"/>
    <property type="match status" value="1"/>
</dbReference>
<dbReference type="Gene3D" id="1.20.1640.10">
    <property type="entry name" value="Multidrug efflux transporter AcrB transmembrane domain"/>
    <property type="match status" value="2"/>
</dbReference>
<keyword evidence="1" id="KW-0472">Membrane</keyword>
<reference evidence="2" key="1">
    <citation type="submission" date="2022-08" db="EMBL/GenBank/DDBJ databases">
        <title>The genomic sequence of strain Paenibacillus sp. SCIV0701.</title>
        <authorList>
            <person name="Zhao H."/>
        </authorList>
    </citation>
    <scope>NUCLEOTIDE SEQUENCE</scope>
    <source>
        <strain evidence="2">SCIV0701</strain>
    </source>
</reference>
<feature type="transmembrane region" description="Helical" evidence="1">
    <location>
        <begin position="458"/>
        <end position="481"/>
    </location>
</feature>
<feature type="transmembrane region" description="Helical" evidence="1">
    <location>
        <begin position="426"/>
        <end position="446"/>
    </location>
</feature>
<feature type="transmembrane region" description="Helical" evidence="1">
    <location>
        <begin position="868"/>
        <end position="888"/>
    </location>
</feature>
<evidence type="ECO:0000313" key="3">
    <source>
        <dbReference type="Proteomes" id="UP001141950"/>
    </source>
</evidence>
<protein>
    <submittedName>
        <fullName evidence="2">Efflux RND transporter permease subunit</fullName>
    </submittedName>
</protein>
<proteinExistence type="predicted"/>
<dbReference type="RefSeq" id="WP_257446943.1">
    <property type="nucleotide sequence ID" value="NZ_JANIPJ010000009.1"/>
</dbReference>
<dbReference type="GO" id="GO:0005886">
    <property type="term" value="C:plasma membrane"/>
    <property type="evidence" value="ECO:0007669"/>
    <property type="project" value="TreeGrafter"/>
</dbReference>
<dbReference type="EMBL" id="JANIPJ010000009">
    <property type="protein sequence ID" value="MCR2805105.1"/>
    <property type="molecule type" value="Genomic_DNA"/>
</dbReference>
<feature type="transmembrane region" description="Helical" evidence="1">
    <location>
        <begin position="894"/>
        <end position="919"/>
    </location>
</feature>
<feature type="transmembrane region" description="Helical" evidence="1">
    <location>
        <begin position="352"/>
        <end position="372"/>
    </location>
</feature>
<sequence length="1014" mass="108948">MKGIIKFSLNNKFALWIMTFLVLFAGLYAGTNMKMETIPDITIPIVSVTTVYPGAAPEEVMEKVTKPIEQRTRNLVGVTSVSSTSMENASSIIIEYTYETDMEKAADEVKNVLADLTFPEGVQNPGVSRISFNAFPVLSLSLSNDQLDLAQLTKQATDNIIPRLQGFEGVADVQISGQNIVKGELTFNQEALAQTGLTQEAVQGIIQASAVSAPLGIFEFGATEKSVLVDGNITTEEDLNNLILMPGVKLSDVAELTVGGEAESISRTNGKDAIGVSIVKAADANTVDVVNAVKAEIEELESANEGLDITVAFDQGEPIEASVHTMMSKAVIGALCAIVIILLFLRNIRSTIISVVSIPLSILMAMLALNQMDITLNIMTLGAITVAIGRVIDDSIVVIENIYRRMSLSSEKLKGKELILEATREMFVPIMASTIVTVAVFLPLGFVSGMVGEVFMPFALTVVFALAASLIVAITVVPMMAHMMFRNGLKANQINEEKPGRLALWYKGVLRWSLDHKFVTFGGAVLLLVGSLMLAPVVGFSFLPADEQKSMIITYNPAPGETKENVVEMALEAEKILMEREGVTIVQYSIGGQNPMNPGASKQALFNLTYDKEFEGFTEEKEQIVPLLQELGGQGEWKEQNFAGAGLGGSTISMNVYGPDMKTIQPVVDELVAKLNENEDLKKIDSSLAETYEQYRIVADREKLSMYGLTAGQVAMALSPVRTEPVLTTIEKDGEEVTVYLSVEERTYNDLSDLENVMLPSPLGTPVALKDVVTIEEGESPNTITRLDDRIYASVSADVTATNVAAVSAELQTMIDDMKLPGNVDIDMGGVTEQMNETFSQLGLAILAAVAVVYLVLVLTFGGALTPLTILFSLPFTVIGAMLGLLIFGETISATALIGALMLIGIVVTNAIVLIDRVIHKEQEGMSVREALLEAGVTRLRPILMTAIATVGALLPLAFGFESGGLISKGMAVTVIGGLTSSTLLTLIIVPIVYEFLNRKRAKKAQLEMNAGNA</sequence>
<dbReference type="Gene3D" id="3.30.70.1440">
    <property type="entry name" value="Multidrug efflux transporter AcrB pore domain"/>
    <property type="match status" value="1"/>
</dbReference>
<dbReference type="AlphaFoldDB" id="A0A9X2MRM9"/>
<dbReference type="SUPFAM" id="SSF82693">
    <property type="entry name" value="Multidrug efflux transporter AcrB pore domain, PN1, PN2, PC1 and PC2 subdomains"/>
    <property type="match status" value="2"/>
</dbReference>
<organism evidence="2 3">
    <name type="scientific">Paenibacillus soyae</name>
    <dbReference type="NCBI Taxonomy" id="2969249"/>
    <lineage>
        <taxon>Bacteria</taxon>
        <taxon>Bacillati</taxon>
        <taxon>Bacillota</taxon>
        <taxon>Bacilli</taxon>
        <taxon>Bacillales</taxon>
        <taxon>Paenibacillaceae</taxon>
        <taxon>Paenibacillus</taxon>
    </lineage>
</organism>
<dbReference type="Gene3D" id="3.30.2090.10">
    <property type="entry name" value="Multidrug efflux transporter AcrB TolC docking domain, DN and DC subdomains"/>
    <property type="match status" value="2"/>
</dbReference>
<dbReference type="InterPro" id="IPR001036">
    <property type="entry name" value="Acrflvin-R"/>
</dbReference>
<feature type="transmembrane region" description="Helical" evidence="1">
    <location>
        <begin position="842"/>
        <end position="861"/>
    </location>
</feature>
<feature type="transmembrane region" description="Helical" evidence="1">
    <location>
        <begin position="378"/>
        <end position="399"/>
    </location>
</feature>
<evidence type="ECO:0000256" key="1">
    <source>
        <dbReference type="SAM" id="Phobius"/>
    </source>
</evidence>
<dbReference type="PANTHER" id="PTHR32063:SF0">
    <property type="entry name" value="SWARMING MOTILITY PROTEIN SWRC"/>
    <property type="match status" value="1"/>
</dbReference>
<accession>A0A9X2MRM9</accession>
<dbReference type="SUPFAM" id="SSF82866">
    <property type="entry name" value="Multidrug efflux transporter AcrB transmembrane domain"/>
    <property type="match status" value="2"/>
</dbReference>
<dbReference type="Proteomes" id="UP001141950">
    <property type="component" value="Unassembled WGS sequence"/>
</dbReference>
<dbReference type="GO" id="GO:0042910">
    <property type="term" value="F:xenobiotic transmembrane transporter activity"/>
    <property type="evidence" value="ECO:0007669"/>
    <property type="project" value="TreeGrafter"/>
</dbReference>
<gene>
    <name evidence="2" type="ORF">NQZ67_14560</name>
</gene>
<dbReference type="InterPro" id="IPR027463">
    <property type="entry name" value="AcrB_DN_DC_subdom"/>
</dbReference>
<feature type="transmembrane region" description="Helical" evidence="1">
    <location>
        <begin position="326"/>
        <end position="345"/>
    </location>
</feature>
<comment type="caution">
    <text evidence="2">The sequence shown here is derived from an EMBL/GenBank/DDBJ whole genome shotgun (WGS) entry which is preliminary data.</text>
</comment>
<dbReference type="PANTHER" id="PTHR32063">
    <property type="match status" value="1"/>
</dbReference>
<feature type="transmembrane region" description="Helical" evidence="1">
    <location>
        <begin position="518"/>
        <end position="543"/>
    </location>
</feature>